<keyword evidence="1 2" id="KW-0663">Pyridoxal phosphate</keyword>
<dbReference type="SUPFAM" id="SSF51419">
    <property type="entry name" value="PLP-binding barrel"/>
    <property type="match status" value="1"/>
</dbReference>
<protein>
    <recommendedName>
        <fullName evidence="2">Pyridoxal phosphate homeostasis protein</fullName>
        <shortName evidence="2">PLP homeostasis protein</shortName>
    </recommendedName>
</protein>
<reference evidence="6" key="1">
    <citation type="submission" date="2020-10" db="EMBL/GenBank/DDBJ databases">
        <title>Ca. Dormibacterota MAGs.</title>
        <authorList>
            <person name="Montgomery K."/>
        </authorList>
    </citation>
    <scope>NUCLEOTIDE SEQUENCE [LARGE SCALE GENOMIC DNA]</scope>
    <source>
        <strain evidence="6">SC8812_S17_10</strain>
    </source>
</reference>
<dbReference type="EMBL" id="JAEKNR010000242">
    <property type="protein sequence ID" value="MBJ7601353.1"/>
    <property type="molecule type" value="Genomic_DNA"/>
</dbReference>
<keyword evidence="7" id="KW-1185">Reference proteome</keyword>
<comment type="caution">
    <text evidence="6">The sequence shown here is derived from an EMBL/GenBank/DDBJ whole genome shotgun (WGS) entry which is preliminary data.</text>
</comment>
<dbReference type="GO" id="GO:0030170">
    <property type="term" value="F:pyridoxal phosphate binding"/>
    <property type="evidence" value="ECO:0007669"/>
    <property type="project" value="UniProtKB-UniRule"/>
</dbReference>
<feature type="modified residue" description="N6-(pyridoxal phosphate)lysine" evidence="2 3">
    <location>
        <position position="35"/>
    </location>
</feature>
<dbReference type="AlphaFoldDB" id="A0A934NBT4"/>
<evidence type="ECO:0000313" key="7">
    <source>
        <dbReference type="Proteomes" id="UP000612893"/>
    </source>
</evidence>
<accession>A0A934NBT4</accession>
<comment type="function">
    <text evidence="2">Pyridoxal 5'-phosphate (PLP)-binding protein, which is involved in PLP homeostasis.</text>
</comment>
<dbReference type="InterPro" id="IPR011078">
    <property type="entry name" value="PyrdxlP_homeostasis"/>
</dbReference>
<dbReference type="Proteomes" id="UP000612893">
    <property type="component" value="Unassembled WGS sequence"/>
</dbReference>
<dbReference type="Pfam" id="PF01168">
    <property type="entry name" value="Ala_racemase_N"/>
    <property type="match status" value="1"/>
</dbReference>
<organism evidence="6 7">
    <name type="scientific">Candidatus Nephthysia bennettiae</name>
    <dbReference type="NCBI Taxonomy" id="3127016"/>
    <lineage>
        <taxon>Bacteria</taxon>
        <taxon>Bacillati</taxon>
        <taxon>Candidatus Dormiibacterota</taxon>
        <taxon>Candidatus Dormibacteria</taxon>
        <taxon>Candidatus Dormibacterales</taxon>
        <taxon>Candidatus Dormibacteraceae</taxon>
        <taxon>Candidatus Nephthysia</taxon>
    </lineage>
</organism>
<evidence type="ECO:0000259" key="5">
    <source>
        <dbReference type="Pfam" id="PF01168"/>
    </source>
</evidence>
<evidence type="ECO:0000313" key="6">
    <source>
        <dbReference type="EMBL" id="MBJ7601353.1"/>
    </source>
</evidence>
<evidence type="ECO:0000256" key="3">
    <source>
        <dbReference type="PIRSR" id="PIRSR004848-1"/>
    </source>
</evidence>
<dbReference type="Gene3D" id="3.20.20.10">
    <property type="entry name" value="Alanine racemase"/>
    <property type="match status" value="1"/>
</dbReference>
<dbReference type="InterPro" id="IPR029066">
    <property type="entry name" value="PLP-binding_barrel"/>
</dbReference>
<sequence>MPGRPDLAANLARVRERVRSAGGDPDRIAIVAVSKGQPAEACQAAVELGLTTLGENRVQEALPKMDRVSGAEWHLVGHLQTNKVRHASRFGLIHSVDSVRLAQALAEHGSPPVLLEVNVSREAQKHGARPEAAVEMALQVGRELDLRGLMAMGPVNAEPGPAFAELRTLRDRAEQRLGRRLPILSMGMSDDLEAAVREGSTMLRLGRALFGDRTL</sequence>
<dbReference type="CDD" id="cd00635">
    <property type="entry name" value="PLPDE_III_YBL036c_like"/>
    <property type="match status" value="1"/>
</dbReference>
<evidence type="ECO:0000256" key="2">
    <source>
        <dbReference type="HAMAP-Rule" id="MF_02087"/>
    </source>
</evidence>
<comment type="cofactor">
    <cofactor evidence="3">
        <name>pyridoxal 5'-phosphate</name>
        <dbReference type="ChEBI" id="CHEBI:597326"/>
    </cofactor>
</comment>
<proteinExistence type="inferred from homology"/>
<evidence type="ECO:0000256" key="1">
    <source>
        <dbReference type="ARBA" id="ARBA00022898"/>
    </source>
</evidence>
<gene>
    <name evidence="6" type="ORF">JF922_25180</name>
</gene>
<dbReference type="PIRSF" id="PIRSF004848">
    <property type="entry name" value="YBL036c_PLPDEIII"/>
    <property type="match status" value="1"/>
</dbReference>
<dbReference type="NCBIfam" id="TIGR00044">
    <property type="entry name" value="YggS family pyridoxal phosphate-dependent enzyme"/>
    <property type="match status" value="1"/>
</dbReference>
<dbReference type="PANTHER" id="PTHR10146:SF14">
    <property type="entry name" value="PYRIDOXAL PHOSPHATE HOMEOSTASIS PROTEIN"/>
    <property type="match status" value="1"/>
</dbReference>
<evidence type="ECO:0000256" key="4">
    <source>
        <dbReference type="RuleBase" id="RU004514"/>
    </source>
</evidence>
<name>A0A934NBT4_9BACT</name>
<dbReference type="PANTHER" id="PTHR10146">
    <property type="entry name" value="PROLINE SYNTHETASE CO-TRANSCRIBED BACTERIAL HOMOLOG PROTEIN"/>
    <property type="match status" value="1"/>
</dbReference>
<dbReference type="HAMAP" id="MF_02087">
    <property type="entry name" value="PLP_homeostasis"/>
    <property type="match status" value="1"/>
</dbReference>
<feature type="domain" description="Alanine racemase N-terminal" evidence="5">
    <location>
        <begin position="7"/>
        <end position="213"/>
    </location>
</feature>
<dbReference type="InterPro" id="IPR001608">
    <property type="entry name" value="Ala_racemase_N"/>
</dbReference>
<comment type="similarity">
    <text evidence="2 4">Belongs to the pyridoxal phosphate-binding protein YggS/PROSC family.</text>
</comment>